<keyword evidence="4" id="KW-1185">Reference proteome</keyword>
<evidence type="ECO:0000259" key="2">
    <source>
        <dbReference type="Pfam" id="PF03364"/>
    </source>
</evidence>
<organism evidence="3 4">
    <name type="scientific">Streptomyces glaucescens</name>
    <dbReference type="NCBI Taxonomy" id="1907"/>
    <lineage>
        <taxon>Bacteria</taxon>
        <taxon>Bacillati</taxon>
        <taxon>Actinomycetota</taxon>
        <taxon>Actinomycetes</taxon>
        <taxon>Kitasatosporales</taxon>
        <taxon>Streptomycetaceae</taxon>
        <taxon>Streptomyces</taxon>
    </lineage>
</organism>
<protein>
    <recommendedName>
        <fullName evidence="2">Coenzyme Q-binding protein COQ10 START domain-containing protein</fullName>
    </recommendedName>
</protein>
<dbReference type="KEGG" id="sgu:SGLAU_31975"/>
<dbReference type="InterPro" id="IPR023393">
    <property type="entry name" value="START-like_dom_sf"/>
</dbReference>
<dbReference type="CDD" id="cd07817">
    <property type="entry name" value="SRPBCC_8"/>
    <property type="match status" value="1"/>
</dbReference>
<feature type="domain" description="Coenzyme Q-binding protein COQ10 START" evidence="2">
    <location>
        <begin position="15"/>
        <end position="80"/>
    </location>
</feature>
<dbReference type="Gene3D" id="3.30.530.20">
    <property type="match status" value="1"/>
</dbReference>
<evidence type="ECO:0000313" key="4">
    <source>
        <dbReference type="Proteomes" id="UP000029482"/>
    </source>
</evidence>
<proteinExistence type="predicted"/>
<dbReference type="AlphaFoldDB" id="A0A089XGA3"/>
<dbReference type="eggNOG" id="COG5637">
    <property type="taxonomic scope" value="Bacteria"/>
</dbReference>
<dbReference type="Pfam" id="PF03364">
    <property type="entry name" value="Polyketide_cyc"/>
    <property type="match status" value="1"/>
</dbReference>
<dbReference type="RefSeq" id="WP_043505986.1">
    <property type="nucleotide sequence ID" value="NZ_CP009438.1"/>
</dbReference>
<dbReference type="Proteomes" id="UP000029482">
    <property type="component" value="Chromosome"/>
</dbReference>
<name>A0A089XGA3_STRGA</name>
<dbReference type="HOGENOM" id="CLU_079860_3_1_11"/>
<reference evidence="4" key="1">
    <citation type="journal article" date="2015" name="J. Biotechnol.">
        <title>Complete genome sequence of the actinobacterium Streptomyces glaucescens GLA.O (DSM 40922) consisting of a linear chromosome and one linear plasmid.</title>
        <authorList>
            <person name="Ortseifen V."/>
            <person name="Winkler A."/>
            <person name="Albersmeier A."/>
            <person name="Wendler S."/>
            <person name="Puhler A."/>
            <person name="Kalinowski J."/>
            <person name="Ruckert C."/>
        </authorList>
    </citation>
    <scope>NUCLEOTIDE SEQUENCE [LARGE SCALE GENOMIC DNA]</scope>
    <source>
        <strain evidence="4">DSM 40922 / GLA O</strain>
    </source>
</reference>
<sequence length="177" mass="19966">MRATAVKCVEESIEVAVPVHTAYNQWTQLKTFPRFMSAVKQVEQLRPNLTRWVVGAGPVRHEFMAEIVEQRPDTLIAWRGLDRRIGHRGEVSFRELAPDRTEIVLRMRFESQGIKGRLLTRAGASPRAVRAELGRFKEFIEGLGQECGAWRGTIHNGQVQPSEASPPRSRVAGWPVG</sequence>
<dbReference type="PANTHER" id="PTHR33824">
    <property type="entry name" value="POLYKETIDE CYCLASE/DEHYDRASE AND LIPID TRANSPORT SUPERFAMILY PROTEIN"/>
    <property type="match status" value="1"/>
</dbReference>
<feature type="region of interest" description="Disordered" evidence="1">
    <location>
        <begin position="156"/>
        <end position="177"/>
    </location>
</feature>
<dbReference type="InterPro" id="IPR005031">
    <property type="entry name" value="COQ10_START"/>
</dbReference>
<evidence type="ECO:0000256" key="1">
    <source>
        <dbReference type="SAM" id="MobiDB-lite"/>
    </source>
</evidence>
<accession>A0A089XGA3</accession>
<dbReference type="PANTHER" id="PTHR33824:SF7">
    <property type="entry name" value="POLYKETIDE CYCLASE_DEHYDRASE AND LIPID TRANSPORT SUPERFAMILY PROTEIN"/>
    <property type="match status" value="1"/>
</dbReference>
<gene>
    <name evidence="3" type="ORF">SGLAU_31975</name>
</gene>
<evidence type="ECO:0000313" key="3">
    <source>
        <dbReference type="EMBL" id="AIS02329.1"/>
    </source>
</evidence>
<dbReference type="InterPro" id="IPR047137">
    <property type="entry name" value="ORF3"/>
</dbReference>
<dbReference type="EMBL" id="CP009438">
    <property type="protein sequence ID" value="AIS02329.1"/>
    <property type="molecule type" value="Genomic_DNA"/>
</dbReference>
<dbReference type="STRING" id="1907.SGLAU_31975"/>
<dbReference type="SUPFAM" id="SSF55961">
    <property type="entry name" value="Bet v1-like"/>
    <property type="match status" value="1"/>
</dbReference>